<feature type="region of interest" description="Disordered" evidence="1">
    <location>
        <begin position="480"/>
        <end position="499"/>
    </location>
</feature>
<feature type="compositionally biased region" description="Basic and acidic residues" evidence="1">
    <location>
        <begin position="393"/>
        <end position="418"/>
    </location>
</feature>
<evidence type="ECO:0000256" key="1">
    <source>
        <dbReference type="SAM" id="MobiDB-lite"/>
    </source>
</evidence>
<feature type="region of interest" description="Disordered" evidence="1">
    <location>
        <begin position="508"/>
        <end position="539"/>
    </location>
</feature>
<protein>
    <submittedName>
        <fullName evidence="2">Uncharacterized protein</fullName>
    </submittedName>
</protein>
<feature type="compositionally biased region" description="Basic and acidic residues" evidence="1">
    <location>
        <begin position="357"/>
        <end position="385"/>
    </location>
</feature>
<feature type="compositionally biased region" description="Polar residues" evidence="1">
    <location>
        <begin position="516"/>
        <end position="526"/>
    </location>
</feature>
<accession>A0AA47NTE4</accession>
<sequence length="753" mass="86628">MDTLRQQRATVGRYLASNAQVGKPLSSSEQKEWARRELKYRKEWEHNGVWRTDVMVDTDMIVDAWNYTVEESKRAAVRRAGADTIQKKDADERMKKREGHVKNLLEAYGAAIDMEKQKREVQSANLRPQSMSLNRVHFTTPTELLDPAPAIQDTSKGAGEEGMRAVPGGETDKNTLYPTLANDQPVLTNLSSPPPYMIHSHPPAETMHQHTMVTMGSPTDESRTTRDGPAVLHQHPLLTIRNGPVSIAYSGPMYKTAGENGTDDLRGSSRTPGRWTEMVIEGRSGPGAIMGREPLDPSRNSSRRHRDEEPCRTVRSTQRQGEIRQRYEEESWNRGDYREGEETQYEEMLSDTEDETYSNREAHTRARYQERRNDDRARNWPRDPDNLGYGMESGRRGREMEEAHQDDTRQDQQREPNNRQDLIPGQRSERQTWTQGESSLLMGCDTEEEPPRDDREDTFRENQVVGKSQTLRLNTRVKSLPPPLVTHHSMTTRPRRPDPWSPITSDHPQAMGCTPNPRNSSQFNTPNRDRSIDCSASQTRPCRPRQYTIEDFMAPLLTDGAGREMYTPWGHRDMHTLANSLPPLTAGAQAWVRKFEMETSGDNLALGDVRAIISRTYGPRRTNELERMAGTTNLADRTPLDPYRNHLWDCLRELFPGDMKKAGISNIHIKPEENIYQYIQRAEDLWVDRNDERPSDSRIGLQTFQEALIKGLTPAVQKTLKMVASLDYMKWDRWVEQLVHHYHLDQERRGEKW</sequence>
<feature type="region of interest" description="Disordered" evidence="1">
    <location>
        <begin position="281"/>
        <end position="459"/>
    </location>
</feature>
<dbReference type="Proteomes" id="UP001174136">
    <property type="component" value="Unassembled WGS sequence"/>
</dbReference>
<name>A0AA47NTE4_MERPO</name>
<evidence type="ECO:0000313" key="3">
    <source>
        <dbReference type="Proteomes" id="UP001174136"/>
    </source>
</evidence>
<gene>
    <name evidence="2" type="ORF">N1851_027132</name>
</gene>
<evidence type="ECO:0000313" key="2">
    <source>
        <dbReference type="EMBL" id="KAK0136685.1"/>
    </source>
</evidence>
<organism evidence="2 3">
    <name type="scientific">Merluccius polli</name>
    <name type="common">Benguela hake</name>
    <name type="synonym">Merluccius cadenati</name>
    <dbReference type="NCBI Taxonomy" id="89951"/>
    <lineage>
        <taxon>Eukaryota</taxon>
        <taxon>Metazoa</taxon>
        <taxon>Chordata</taxon>
        <taxon>Craniata</taxon>
        <taxon>Vertebrata</taxon>
        <taxon>Euteleostomi</taxon>
        <taxon>Actinopterygii</taxon>
        <taxon>Neopterygii</taxon>
        <taxon>Teleostei</taxon>
        <taxon>Neoteleostei</taxon>
        <taxon>Acanthomorphata</taxon>
        <taxon>Zeiogadaria</taxon>
        <taxon>Gadariae</taxon>
        <taxon>Gadiformes</taxon>
        <taxon>Gadoidei</taxon>
        <taxon>Merlucciidae</taxon>
        <taxon>Merluccius</taxon>
    </lineage>
</organism>
<comment type="caution">
    <text evidence="2">The sequence shown here is derived from an EMBL/GenBank/DDBJ whole genome shotgun (WGS) entry which is preliminary data.</text>
</comment>
<dbReference type="EMBL" id="JAOPHQ010005132">
    <property type="protein sequence ID" value="KAK0136685.1"/>
    <property type="molecule type" value="Genomic_DNA"/>
</dbReference>
<reference evidence="2" key="1">
    <citation type="journal article" date="2023" name="Front. Mar. Sci.">
        <title>A new Merluccius polli reference genome to investigate the effects of global change in West African waters.</title>
        <authorList>
            <person name="Mateo J.L."/>
            <person name="Blanco-Fernandez C."/>
            <person name="Garcia-Vazquez E."/>
            <person name="Machado-Schiaffino G."/>
        </authorList>
    </citation>
    <scope>NUCLEOTIDE SEQUENCE</scope>
    <source>
        <strain evidence="2">C29</strain>
        <tissue evidence="2">Fin</tissue>
    </source>
</reference>
<feature type="compositionally biased region" description="Acidic residues" evidence="1">
    <location>
        <begin position="342"/>
        <end position="356"/>
    </location>
</feature>
<keyword evidence="3" id="KW-1185">Reference proteome</keyword>
<proteinExistence type="predicted"/>
<dbReference type="AlphaFoldDB" id="A0AA47NTE4"/>
<feature type="compositionally biased region" description="Basic and acidic residues" evidence="1">
    <location>
        <begin position="321"/>
        <end position="341"/>
    </location>
</feature>